<dbReference type="EMBL" id="CP013235">
    <property type="protein sequence ID" value="AMP12121.1"/>
    <property type="molecule type" value="Genomic_DNA"/>
</dbReference>
<feature type="transmembrane region" description="Helical" evidence="1">
    <location>
        <begin position="397"/>
        <end position="416"/>
    </location>
</feature>
<feature type="transmembrane region" description="Helical" evidence="1">
    <location>
        <begin position="183"/>
        <end position="205"/>
    </location>
</feature>
<sequence>MIPDTMIRKISPVFWAALIGLVAFVFYTGGAIVWPTYTEWLMRGDFAQHYLGWSFFRHTPLLQFPLGANWAYGEVLGSSIVFTDSTPLFAFLFKPFASLLPEPFQYIGLWLALTAMLQGIFAYKLLSLFSTDRGAVLLATAFFVIAPPLWWRINIECDALASHWLILAGLYLYFRENFRQRDWIGLLCVATLTHAYLLAMVLAIWCADVLQRWLKKQISLQAALLNGLSAAACLALVMWVTGYFMLHGGLSTPVGLGYYRMSLLALFDPLAGWSSILPEQPRSGGQYDGFSFLGIGVLALLVLAALQMLVAGKRRATLEWRWSTLLPLLAIALALTAIALTNYVGWGDYDLFTYQLPRWLQWPSAVFRASGRMFWPVFYLIYVAVFYTAFKLIGKKGLTYLLAGLLVLQLIDSNGATQMVRKEMREHHWTSPVQSIFWQHVAKNYRRIAVALPLTYPWEYFALSLFASNNGMSINNGYFARVDLDKLGAVQRQTAETVFTGRYDPQTLYVFFHDPLSSALWEQAKLNAGPDDFMGEVDGYQVLAPGWRRCGECSQLQFASSQAAAKPAPAYALGTSIDFRSTGNADLYRIGNWSVPETWGRWTDGNAAAVWLSVPDQTRGDLTLEISGHALVTAQHPLQVIPVSVNGRALGELRFTEQNHEGISSFHIPADVVANSHGNLYILMTIADPVSPMQLMIRRDSRGLGLGAVSMVIH</sequence>
<dbReference type="PATRIC" id="fig|279058.18.peg.4397"/>
<proteinExistence type="predicted"/>
<dbReference type="Proteomes" id="UP000071778">
    <property type="component" value="Chromosome"/>
</dbReference>
<dbReference type="Pfam" id="PF19830">
    <property type="entry name" value="DUF6311"/>
    <property type="match status" value="1"/>
</dbReference>
<dbReference type="InterPro" id="IPR058671">
    <property type="entry name" value="DUF6311_C"/>
</dbReference>
<organism evidence="4 5">
    <name type="scientific">Collimonas arenae</name>
    <dbReference type="NCBI Taxonomy" id="279058"/>
    <lineage>
        <taxon>Bacteria</taxon>
        <taxon>Pseudomonadati</taxon>
        <taxon>Pseudomonadota</taxon>
        <taxon>Betaproteobacteria</taxon>
        <taxon>Burkholderiales</taxon>
        <taxon>Oxalobacteraceae</taxon>
        <taxon>Collimonas</taxon>
    </lineage>
</organism>
<feature type="transmembrane region" description="Helical" evidence="1">
    <location>
        <begin position="104"/>
        <end position="123"/>
    </location>
</feature>
<feature type="domain" description="DUF6311" evidence="3">
    <location>
        <begin position="437"/>
        <end position="545"/>
    </location>
</feature>
<feature type="transmembrane region" description="Helical" evidence="1">
    <location>
        <begin position="373"/>
        <end position="390"/>
    </location>
</feature>
<feature type="transmembrane region" description="Helical" evidence="1">
    <location>
        <begin position="324"/>
        <end position="346"/>
    </location>
</feature>
<keyword evidence="1" id="KW-0472">Membrane</keyword>
<dbReference type="Pfam" id="PF25853">
    <property type="entry name" value="DUF6311_C"/>
    <property type="match status" value="1"/>
</dbReference>
<gene>
    <name evidence="4" type="ORF">CAter282_4461</name>
</gene>
<protein>
    <submittedName>
        <fullName evidence="4">Putative membrane protein</fullName>
    </submittedName>
</protein>
<evidence type="ECO:0000259" key="2">
    <source>
        <dbReference type="Pfam" id="PF19830"/>
    </source>
</evidence>
<keyword evidence="1" id="KW-1133">Transmembrane helix</keyword>
<dbReference type="InterPro" id="IPR046278">
    <property type="entry name" value="DUF6311"/>
</dbReference>
<name>A0A127QPX8_9BURK</name>
<evidence type="ECO:0000313" key="5">
    <source>
        <dbReference type="Proteomes" id="UP000071778"/>
    </source>
</evidence>
<feature type="transmembrane region" description="Helical" evidence="1">
    <location>
        <begin position="225"/>
        <end position="246"/>
    </location>
</feature>
<evidence type="ECO:0000259" key="3">
    <source>
        <dbReference type="Pfam" id="PF25853"/>
    </source>
</evidence>
<feature type="transmembrane region" description="Helical" evidence="1">
    <location>
        <begin position="289"/>
        <end position="312"/>
    </location>
</feature>
<feature type="transmembrane region" description="Helical" evidence="1">
    <location>
        <begin position="12"/>
        <end position="34"/>
    </location>
</feature>
<accession>A0A127QPX8</accession>
<keyword evidence="1" id="KW-0812">Transmembrane</keyword>
<feature type="domain" description="DUF6311" evidence="2">
    <location>
        <begin position="17"/>
        <end position="413"/>
    </location>
</feature>
<reference evidence="4 5" key="1">
    <citation type="submission" date="2015-11" db="EMBL/GenBank/DDBJ databases">
        <title>Exploring the genomic traits of fungus-feeding bacterial genus Collimonas.</title>
        <authorList>
            <person name="Song C."/>
            <person name="Schmidt R."/>
            <person name="de Jager V."/>
            <person name="Krzyzanowska D."/>
            <person name="Jongedijk E."/>
            <person name="Cankar K."/>
            <person name="Beekwilder J."/>
            <person name="van Veen A."/>
            <person name="de Boer W."/>
            <person name="van Veen J.A."/>
            <person name="Garbeva P."/>
        </authorList>
    </citation>
    <scope>NUCLEOTIDE SEQUENCE [LARGE SCALE GENOMIC DNA]</scope>
    <source>
        <strain evidence="4 5">Ter282</strain>
    </source>
</reference>
<evidence type="ECO:0000256" key="1">
    <source>
        <dbReference type="SAM" id="Phobius"/>
    </source>
</evidence>
<dbReference type="AlphaFoldDB" id="A0A127QPX8"/>
<feature type="transmembrane region" description="Helical" evidence="1">
    <location>
        <begin position="135"/>
        <end position="153"/>
    </location>
</feature>
<keyword evidence="5" id="KW-1185">Reference proteome</keyword>
<evidence type="ECO:0000313" key="4">
    <source>
        <dbReference type="EMBL" id="AMP12121.1"/>
    </source>
</evidence>